<protein>
    <submittedName>
        <fullName evidence="1">Uncharacterized protein</fullName>
    </submittedName>
</protein>
<reference evidence="1" key="1">
    <citation type="submission" date="2006-10" db="EMBL/GenBank/DDBJ databases">
        <authorList>
            <person name="Amadeo P."/>
            <person name="Zhao Q."/>
            <person name="Wortman J."/>
            <person name="Fraser-Liggett C."/>
            <person name="Carlton J."/>
        </authorList>
    </citation>
    <scope>NUCLEOTIDE SEQUENCE</scope>
    <source>
        <strain evidence="1">G3</strain>
    </source>
</reference>
<evidence type="ECO:0000313" key="1">
    <source>
        <dbReference type="EMBL" id="EAY07975.1"/>
    </source>
</evidence>
<accession>A2EH96</accession>
<dbReference type="InParanoid" id="A2EH96"/>
<dbReference type="EMBL" id="DS113388">
    <property type="protein sequence ID" value="EAY07975.1"/>
    <property type="molecule type" value="Genomic_DNA"/>
</dbReference>
<dbReference type="RefSeq" id="XP_001320198.1">
    <property type="nucleotide sequence ID" value="XM_001320163.1"/>
</dbReference>
<dbReference type="VEuPathDB" id="TrichDB:TVAG_333000"/>
<dbReference type="VEuPathDB" id="TrichDB:TVAGG3_0933750"/>
<evidence type="ECO:0000313" key="2">
    <source>
        <dbReference type="Proteomes" id="UP000001542"/>
    </source>
</evidence>
<proteinExistence type="predicted"/>
<dbReference type="KEGG" id="tva:4765871"/>
<reference evidence="1" key="2">
    <citation type="journal article" date="2007" name="Science">
        <title>Draft genome sequence of the sexually transmitted pathogen Trichomonas vaginalis.</title>
        <authorList>
            <person name="Carlton J.M."/>
            <person name="Hirt R.P."/>
            <person name="Silva J.C."/>
            <person name="Delcher A.L."/>
            <person name="Schatz M."/>
            <person name="Zhao Q."/>
            <person name="Wortman J.R."/>
            <person name="Bidwell S.L."/>
            <person name="Alsmark U.C.M."/>
            <person name="Besteiro S."/>
            <person name="Sicheritz-Ponten T."/>
            <person name="Noel C.J."/>
            <person name="Dacks J.B."/>
            <person name="Foster P.G."/>
            <person name="Simillion C."/>
            <person name="Van de Peer Y."/>
            <person name="Miranda-Saavedra D."/>
            <person name="Barton G.J."/>
            <person name="Westrop G.D."/>
            <person name="Mueller S."/>
            <person name="Dessi D."/>
            <person name="Fiori P.L."/>
            <person name="Ren Q."/>
            <person name="Paulsen I."/>
            <person name="Zhang H."/>
            <person name="Bastida-Corcuera F.D."/>
            <person name="Simoes-Barbosa A."/>
            <person name="Brown M.T."/>
            <person name="Hayes R.D."/>
            <person name="Mukherjee M."/>
            <person name="Okumura C.Y."/>
            <person name="Schneider R."/>
            <person name="Smith A.J."/>
            <person name="Vanacova S."/>
            <person name="Villalvazo M."/>
            <person name="Haas B.J."/>
            <person name="Pertea M."/>
            <person name="Feldblyum T.V."/>
            <person name="Utterback T.R."/>
            <person name="Shu C.L."/>
            <person name="Osoegawa K."/>
            <person name="de Jong P.J."/>
            <person name="Hrdy I."/>
            <person name="Horvathova L."/>
            <person name="Zubacova Z."/>
            <person name="Dolezal P."/>
            <person name="Malik S.B."/>
            <person name="Logsdon J.M. Jr."/>
            <person name="Henze K."/>
            <person name="Gupta A."/>
            <person name="Wang C.C."/>
            <person name="Dunne R.L."/>
            <person name="Upcroft J.A."/>
            <person name="Upcroft P."/>
            <person name="White O."/>
            <person name="Salzberg S.L."/>
            <person name="Tang P."/>
            <person name="Chiu C.-H."/>
            <person name="Lee Y.-S."/>
            <person name="Embley T.M."/>
            <person name="Coombs G.H."/>
            <person name="Mottram J.C."/>
            <person name="Tachezy J."/>
            <person name="Fraser-Liggett C.M."/>
            <person name="Johnson P.J."/>
        </authorList>
    </citation>
    <scope>NUCLEOTIDE SEQUENCE [LARGE SCALE GENOMIC DNA]</scope>
    <source>
        <strain evidence="1">G3</strain>
    </source>
</reference>
<sequence length="145" mass="15953">MQQSELPPEYNSTIKPKLDGKTAETCYQHCFGKAGQQIAMKSKPTTIRSLSKQTSADISGTPKVTYYPPGYTGYIPCEFKGNRSYVPREDRSASDCVWQYNTNISGYGGYVPSLGMDPDVSNVKQASTTYRDLCSAAHFLPKVSA</sequence>
<dbReference type="OrthoDB" id="59449at2759"/>
<keyword evidence="2" id="KW-1185">Reference proteome</keyword>
<organism evidence="1 2">
    <name type="scientific">Trichomonas vaginalis (strain ATCC PRA-98 / G3)</name>
    <dbReference type="NCBI Taxonomy" id="412133"/>
    <lineage>
        <taxon>Eukaryota</taxon>
        <taxon>Metamonada</taxon>
        <taxon>Parabasalia</taxon>
        <taxon>Trichomonadida</taxon>
        <taxon>Trichomonadidae</taxon>
        <taxon>Trichomonas</taxon>
    </lineage>
</organism>
<dbReference type="Proteomes" id="UP000001542">
    <property type="component" value="Unassembled WGS sequence"/>
</dbReference>
<name>A2EH96_TRIV3</name>
<dbReference type="AlphaFoldDB" id="A2EH96"/>
<gene>
    <name evidence="1" type="ORF">TVAG_333000</name>
</gene>